<proteinExistence type="predicted"/>
<feature type="region of interest" description="Disordered" evidence="5">
    <location>
        <begin position="1"/>
        <end position="24"/>
    </location>
</feature>
<evidence type="ECO:0000313" key="9">
    <source>
        <dbReference type="Proteomes" id="UP001595923"/>
    </source>
</evidence>
<dbReference type="Pfam" id="PF12698">
    <property type="entry name" value="ABC2_membrane_3"/>
    <property type="match status" value="1"/>
</dbReference>
<organism evidence="8 9">
    <name type="scientific">Nocardiopsis mangrovi</name>
    <dbReference type="NCBI Taxonomy" id="1179818"/>
    <lineage>
        <taxon>Bacteria</taxon>
        <taxon>Bacillati</taxon>
        <taxon>Actinomycetota</taxon>
        <taxon>Actinomycetes</taxon>
        <taxon>Streptosporangiales</taxon>
        <taxon>Nocardiopsidaceae</taxon>
        <taxon>Nocardiopsis</taxon>
    </lineage>
</organism>
<evidence type="ECO:0000256" key="1">
    <source>
        <dbReference type="ARBA" id="ARBA00004141"/>
    </source>
</evidence>
<evidence type="ECO:0000256" key="2">
    <source>
        <dbReference type="ARBA" id="ARBA00022692"/>
    </source>
</evidence>
<feature type="domain" description="ABC-2 type transporter transmembrane" evidence="7">
    <location>
        <begin position="82"/>
        <end position="277"/>
    </location>
</feature>
<evidence type="ECO:0000259" key="7">
    <source>
        <dbReference type="Pfam" id="PF12698"/>
    </source>
</evidence>
<protein>
    <submittedName>
        <fullName evidence="8">ABC transporter permease</fullName>
    </submittedName>
</protein>
<evidence type="ECO:0000256" key="4">
    <source>
        <dbReference type="ARBA" id="ARBA00023136"/>
    </source>
</evidence>
<feature type="transmembrane region" description="Helical" evidence="6">
    <location>
        <begin position="158"/>
        <end position="178"/>
    </location>
</feature>
<feature type="transmembrane region" description="Helical" evidence="6">
    <location>
        <begin position="118"/>
        <end position="146"/>
    </location>
</feature>
<dbReference type="PANTHER" id="PTHR43229:SF2">
    <property type="entry name" value="NODULATION PROTEIN J"/>
    <property type="match status" value="1"/>
</dbReference>
<dbReference type="InterPro" id="IPR051784">
    <property type="entry name" value="Nod_factor_ABC_transporter"/>
</dbReference>
<keyword evidence="4 6" id="KW-0472">Membrane</keyword>
<dbReference type="Proteomes" id="UP001595923">
    <property type="component" value="Unassembled WGS sequence"/>
</dbReference>
<accession>A0ABV9DWC2</accession>
<dbReference type="RefSeq" id="WP_378575027.1">
    <property type="nucleotide sequence ID" value="NZ_JBHSFQ010000013.1"/>
</dbReference>
<dbReference type="PANTHER" id="PTHR43229">
    <property type="entry name" value="NODULATION PROTEIN J"/>
    <property type="match status" value="1"/>
</dbReference>
<dbReference type="EMBL" id="JBHSFQ010000013">
    <property type="protein sequence ID" value="MFC4563176.1"/>
    <property type="molecule type" value="Genomic_DNA"/>
</dbReference>
<feature type="transmembrane region" description="Helical" evidence="6">
    <location>
        <begin position="43"/>
        <end position="65"/>
    </location>
</feature>
<comment type="subcellular location">
    <subcellularLocation>
        <location evidence="1">Membrane</location>
        <topology evidence="1">Multi-pass membrane protein</topology>
    </subcellularLocation>
</comment>
<reference evidence="9" key="1">
    <citation type="journal article" date="2019" name="Int. J. Syst. Evol. Microbiol.">
        <title>The Global Catalogue of Microorganisms (GCM) 10K type strain sequencing project: providing services to taxonomists for standard genome sequencing and annotation.</title>
        <authorList>
            <consortium name="The Broad Institute Genomics Platform"/>
            <consortium name="The Broad Institute Genome Sequencing Center for Infectious Disease"/>
            <person name="Wu L."/>
            <person name="Ma J."/>
        </authorList>
    </citation>
    <scope>NUCLEOTIDE SEQUENCE [LARGE SCALE GENOMIC DNA]</scope>
    <source>
        <strain evidence="9">XZYJ18</strain>
    </source>
</reference>
<evidence type="ECO:0000256" key="5">
    <source>
        <dbReference type="SAM" id="MobiDB-lite"/>
    </source>
</evidence>
<feature type="transmembrane region" description="Helical" evidence="6">
    <location>
        <begin position="190"/>
        <end position="209"/>
    </location>
</feature>
<comment type="caution">
    <text evidence="8">The sequence shown here is derived from an EMBL/GenBank/DDBJ whole genome shotgun (WGS) entry which is preliminary data.</text>
</comment>
<dbReference type="InterPro" id="IPR013525">
    <property type="entry name" value="ABC2_TM"/>
</dbReference>
<keyword evidence="9" id="KW-1185">Reference proteome</keyword>
<keyword evidence="3 6" id="KW-1133">Transmembrane helix</keyword>
<keyword evidence="2 6" id="KW-0812">Transmembrane</keyword>
<feature type="transmembrane region" description="Helical" evidence="6">
    <location>
        <begin position="259"/>
        <end position="281"/>
    </location>
</feature>
<sequence>MTTSAQAATARAGTSRRPGAGRTPVSRYRQTVRLLRTELVLFYRYRVALFFAAFPLMFVAFALPLEGQEPVPGIDAAALNMSGIPVLAALSLGLMHVPNVYAARREQLVLKRFRASGVAPAALFGATTLSVLLVVAVLTAVVAGIVAARYGALPADPLLVLAGVVLVTVAMSLFGIAFTRLTRNAESAQMMCIVPFMLLYGVSGLVVPLDLLPEPIAAAAALLPTTAAAGLVRSGYWGHDLFGGVAGGEPAGFAELWTAALPSIGILIVWTAVAVSLLRYFRWDPRQAG</sequence>
<feature type="transmembrane region" description="Helical" evidence="6">
    <location>
        <begin position="77"/>
        <end position="97"/>
    </location>
</feature>
<evidence type="ECO:0000256" key="6">
    <source>
        <dbReference type="SAM" id="Phobius"/>
    </source>
</evidence>
<evidence type="ECO:0000313" key="8">
    <source>
        <dbReference type="EMBL" id="MFC4563176.1"/>
    </source>
</evidence>
<name>A0ABV9DWC2_9ACTN</name>
<gene>
    <name evidence="8" type="ORF">ACFO4E_15025</name>
</gene>
<evidence type="ECO:0000256" key="3">
    <source>
        <dbReference type="ARBA" id="ARBA00022989"/>
    </source>
</evidence>